<accession>A0ACC2UJL9</accession>
<reference evidence="1" key="1">
    <citation type="submission" date="2022-04" db="EMBL/GenBank/DDBJ databases">
        <title>Genome of the entomopathogenic fungus Entomophthora muscae.</title>
        <authorList>
            <person name="Elya C."/>
            <person name="Lovett B.R."/>
            <person name="Lee E."/>
            <person name="Macias A.M."/>
            <person name="Hajek A.E."/>
            <person name="De Bivort B.L."/>
            <person name="Kasson M.T."/>
            <person name="De Fine Licht H.H."/>
            <person name="Stajich J.E."/>
        </authorList>
    </citation>
    <scope>NUCLEOTIDE SEQUENCE</scope>
    <source>
        <strain evidence="1">Berkeley</strain>
    </source>
</reference>
<sequence>PIPTSSPNLSTDYTGKLFGIVYIIFTGVIDTIITAIGLWSWVGKLFSYIFRLAPLLWWALPAKNLAQMIPKTDRLAAQDWIPDIMAIYCQGSGCTSILTIAITPNIQSLPNLVPFQYTI</sequence>
<dbReference type="Proteomes" id="UP001165960">
    <property type="component" value="Unassembled WGS sequence"/>
</dbReference>
<proteinExistence type="predicted"/>
<gene>
    <name evidence="1" type="ORF">DSO57_1038676</name>
</gene>
<evidence type="ECO:0000313" key="1">
    <source>
        <dbReference type="EMBL" id="KAJ9086910.1"/>
    </source>
</evidence>
<feature type="non-terminal residue" evidence="1">
    <location>
        <position position="1"/>
    </location>
</feature>
<name>A0ACC2UJL9_9FUNG</name>
<organism evidence="1 2">
    <name type="scientific">Entomophthora muscae</name>
    <dbReference type="NCBI Taxonomy" id="34485"/>
    <lineage>
        <taxon>Eukaryota</taxon>
        <taxon>Fungi</taxon>
        <taxon>Fungi incertae sedis</taxon>
        <taxon>Zoopagomycota</taxon>
        <taxon>Entomophthoromycotina</taxon>
        <taxon>Entomophthoromycetes</taxon>
        <taxon>Entomophthorales</taxon>
        <taxon>Entomophthoraceae</taxon>
        <taxon>Entomophthora</taxon>
    </lineage>
</organism>
<dbReference type="EMBL" id="QTSX02000516">
    <property type="protein sequence ID" value="KAJ9086910.1"/>
    <property type="molecule type" value="Genomic_DNA"/>
</dbReference>
<evidence type="ECO:0000313" key="2">
    <source>
        <dbReference type="Proteomes" id="UP001165960"/>
    </source>
</evidence>
<keyword evidence="2" id="KW-1185">Reference proteome</keyword>
<protein>
    <submittedName>
        <fullName evidence="1">Uncharacterized protein</fullName>
    </submittedName>
</protein>
<comment type="caution">
    <text evidence="1">The sequence shown here is derived from an EMBL/GenBank/DDBJ whole genome shotgun (WGS) entry which is preliminary data.</text>
</comment>